<accession>A0ABW1SV22</accession>
<dbReference type="PANTHER" id="PTHR36454:SF1">
    <property type="entry name" value="DUF1015 DOMAIN-CONTAINING PROTEIN"/>
    <property type="match status" value="1"/>
</dbReference>
<dbReference type="RefSeq" id="WP_386763302.1">
    <property type="nucleotide sequence ID" value="NZ_JBHSTI010000001.1"/>
</dbReference>
<dbReference type="InterPro" id="IPR008323">
    <property type="entry name" value="UCP033563"/>
</dbReference>
<evidence type="ECO:0000313" key="2">
    <source>
        <dbReference type="Proteomes" id="UP001596138"/>
    </source>
</evidence>
<dbReference type="Pfam" id="PF06245">
    <property type="entry name" value="DUF1015"/>
    <property type="match status" value="1"/>
</dbReference>
<dbReference type="EMBL" id="JBHSTI010000001">
    <property type="protein sequence ID" value="MFC6236253.1"/>
    <property type="molecule type" value="Genomic_DNA"/>
</dbReference>
<evidence type="ECO:0000313" key="1">
    <source>
        <dbReference type="EMBL" id="MFC6236253.1"/>
    </source>
</evidence>
<protein>
    <submittedName>
        <fullName evidence="1">DUF1015 domain-containing protein</fullName>
    </submittedName>
</protein>
<dbReference type="PIRSF" id="PIRSF033563">
    <property type="entry name" value="UCP033563"/>
    <property type="match status" value="1"/>
</dbReference>
<name>A0ABW1SV22_9ACTN</name>
<reference evidence="2" key="1">
    <citation type="journal article" date="2019" name="Int. J. Syst. Evol. Microbiol.">
        <title>The Global Catalogue of Microorganisms (GCM) 10K type strain sequencing project: providing services to taxonomists for standard genome sequencing and annotation.</title>
        <authorList>
            <consortium name="The Broad Institute Genomics Platform"/>
            <consortium name="The Broad Institute Genome Sequencing Center for Infectious Disease"/>
            <person name="Wu L."/>
            <person name="Ma J."/>
        </authorList>
    </citation>
    <scope>NUCLEOTIDE SEQUENCE [LARGE SCALE GENOMIC DNA]</scope>
    <source>
        <strain evidence="2">CGMCC 4.7317</strain>
    </source>
</reference>
<dbReference type="Proteomes" id="UP001596138">
    <property type="component" value="Unassembled WGS sequence"/>
</dbReference>
<organism evidence="1 2">
    <name type="scientific">Longivirga aurantiaca</name>
    <dbReference type="NCBI Taxonomy" id="1837743"/>
    <lineage>
        <taxon>Bacteria</taxon>
        <taxon>Bacillati</taxon>
        <taxon>Actinomycetota</taxon>
        <taxon>Actinomycetes</taxon>
        <taxon>Sporichthyales</taxon>
        <taxon>Sporichthyaceae</taxon>
        <taxon>Longivirga</taxon>
    </lineage>
</organism>
<sequence length="407" mass="43775">MVDVRPFRALRPAAGLEARVVSPPYDVVDTAEARAYAAGDPMSFLRVSRPEIDLADDADPHSDEVYALGRRTLDAFVADGVLVRDEVPTYSVYRQVMGDVVQTGVVATVAVADYDEQRVRTHEHTRPDKEDDRVRHVAALDAQDEPVFLLSRRSAAVDAVVAEVTAREPQVDLVARDGVGHTLWVVTDAAQVDALRSAFAGAGDLYVADGHHRSAAASRVHAQRVGQPGTHDAFLAVVFPLDDVHVMAYNRVVRDLAGLTEDALLEAVGEHFDLVPADGPVTPSGRHSFGIRLSDGWRTAIARPGAVDETDALARLDVSVLQELVLRPLLGIADPRTDARIAFVGGIRGAGEIDRLVAGGSFAVGFTLFPTSTDELLAVADRGEVMPPKSTWFEPKLASGLFLHPLV</sequence>
<gene>
    <name evidence="1" type="ORF">ACFQGU_00050</name>
</gene>
<keyword evidence="2" id="KW-1185">Reference proteome</keyword>
<dbReference type="PANTHER" id="PTHR36454">
    <property type="entry name" value="LMO2823 PROTEIN"/>
    <property type="match status" value="1"/>
</dbReference>
<comment type="caution">
    <text evidence="1">The sequence shown here is derived from an EMBL/GenBank/DDBJ whole genome shotgun (WGS) entry which is preliminary data.</text>
</comment>
<proteinExistence type="predicted"/>